<gene>
    <name evidence="2" type="ORF">EVOR1521_LOCUS2995</name>
</gene>
<dbReference type="PROSITE" id="PS50280">
    <property type="entry name" value="SET"/>
    <property type="match status" value="1"/>
</dbReference>
<accession>A0AA36MMY7</accession>
<evidence type="ECO:0000259" key="1">
    <source>
        <dbReference type="PROSITE" id="PS50280"/>
    </source>
</evidence>
<dbReference type="Gene3D" id="3.90.1410.10">
    <property type="entry name" value="set domain protein methyltransferase, domain 1"/>
    <property type="match status" value="1"/>
</dbReference>
<dbReference type="Proteomes" id="UP001178507">
    <property type="component" value="Unassembled WGS sequence"/>
</dbReference>
<reference evidence="2" key="1">
    <citation type="submission" date="2023-08" db="EMBL/GenBank/DDBJ databases">
        <authorList>
            <person name="Chen Y."/>
            <person name="Shah S."/>
            <person name="Dougan E. K."/>
            <person name="Thang M."/>
            <person name="Chan C."/>
        </authorList>
    </citation>
    <scope>NUCLEOTIDE SEQUENCE</scope>
</reference>
<evidence type="ECO:0000313" key="2">
    <source>
        <dbReference type="EMBL" id="CAJ1373052.1"/>
    </source>
</evidence>
<feature type="domain" description="SET" evidence="1">
    <location>
        <begin position="165"/>
        <end position="271"/>
    </location>
</feature>
<comment type="caution">
    <text evidence="2">The sequence shown here is derived from an EMBL/GenBank/DDBJ whole genome shotgun (WGS) entry which is preliminary data.</text>
</comment>
<dbReference type="SUPFAM" id="SSF82199">
    <property type="entry name" value="SET domain"/>
    <property type="match status" value="1"/>
</dbReference>
<sequence length="436" mass="47644">MSFSAHAARLRVTLPVACLVTYEWRRPSRCEGRLYRQSTDDPQRVLQWHAAHGGFVHGAVRACQLPGLGWALCAQAPVSSGTVLVTTPGSLLWTAFDKRAPQAAPLAPGERLASASAQLRRRLVAAQAAGEPFVEAMHPPDSIPLQMVAGSVLDPPPEAAVGALKGTTLLQHTLSLRSRLLEAIGPELRAAKDAQAFWEASVWAQAVIMSRAFHVPKDSDRLALIPIVDIANHAPTYQAANAEIRDNPDGSISMVASRDIASNEEVCICYGEYSNEQLLFCYGFVIPNNPCQGLLCPLPVPDTAGRAQLLQRALRRLRATSKVPAEAFAALRSGKDGAIELLSALKVWNMPEDEAQAMLKEGMEITPGFQEFASALDFLEAWRKEIPAGEDVESYKPARLLQSEARELIENAIAEVSSQLPWPLYLRFCLRKVIFW</sequence>
<dbReference type="CDD" id="cd10527">
    <property type="entry name" value="SET_LSMT"/>
    <property type="match status" value="1"/>
</dbReference>
<keyword evidence="3" id="KW-1185">Reference proteome</keyword>
<dbReference type="InterPro" id="IPR050600">
    <property type="entry name" value="SETD3_SETD6_MTase"/>
</dbReference>
<dbReference type="InterPro" id="IPR001214">
    <property type="entry name" value="SET_dom"/>
</dbReference>
<dbReference type="Pfam" id="PF00856">
    <property type="entry name" value="SET"/>
    <property type="match status" value="1"/>
</dbReference>
<dbReference type="GO" id="GO:0016279">
    <property type="term" value="F:protein-lysine N-methyltransferase activity"/>
    <property type="evidence" value="ECO:0007669"/>
    <property type="project" value="TreeGrafter"/>
</dbReference>
<organism evidence="2 3">
    <name type="scientific">Effrenium voratum</name>
    <dbReference type="NCBI Taxonomy" id="2562239"/>
    <lineage>
        <taxon>Eukaryota</taxon>
        <taxon>Sar</taxon>
        <taxon>Alveolata</taxon>
        <taxon>Dinophyceae</taxon>
        <taxon>Suessiales</taxon>
        <taxon>Symbiodiniaceae</taxon>
        <taxon>Effrenium</taxon>
    </lineage>
</organism>
<dbReference type="EMBL" id="CAUJNA010000172">
    <property type="protein sequence ID" value="CAJ1373052.1"/>
    <property type="molecule type" value="Genomic_DNA"/>
</dbReference>
<name>A0AA36MMY7_9DINO</name>
<dbReference type="AlphaFoldDB" id="A0AA36MMY7"/>
<proteinExistence type="predicted"/>
<dbReference type="PANTHER" id="PTHR13271:SF154">
    <property type="entry name" value="GRIP DOMAIN-CONTAINING PROTEIN"/>
    <property type="match status" value="1"/>
</dbReference>
<evidence type="ECO:0000313" key="3">
    <source>
        <dbReference type="Proteomes" id="UP001178507"/>
    </source>
</evidence>
<protein>
    <recommendedName>
        <fullName evidence="1">SET domain-containing protein</fullName>
    </recommendedName>
</protein>
<dbReference type="PANTHER" id="PTHR13271">
    <property type="entry name" value="UNCHARACTERIZED PUTATIVE METHYLTRANSFERASE"/>
    <property type="match status" value="1"/>
</dbReference>
<dbReference type="InterPro" id="IPR046341">
    <property type="entry name" value="SET_dom_sf"/>
</dbReference>